<protein>
    <submittedName>
        <fullName evidence="8">Virilizer</fullName>
    </submittedName>
</protein>
<gene>
    <name evidence="8" type="ORF">BpHYR1_013534</name>
</gene>
<dbReference type="OrthoDB" id="2011702at2759"/>
<evidence type="ECO:0000256" key="2">
    <source>
        <dbReference type="ARBA" id="ARBA00008371"/>
    </source>
</evidence>
<evidence type="ECO:0000256" key="6">
    <source>
        <dbReference type="SAM" id="MobiDB-lite"/>
    </source>
</evidence>
<sequence>MTDGPGSQEILFADDFTHNTTDLHWDHIKFDHAIQIDQIRIIPDNCLIQLSNGNVHLGTTTPSKFHLDFFSNNLHSMDLESSCLDKLGSLDFEENNRDTTLLLKAPSIPTDWLVIAGSYKSLSITVIGHRVPKSSPSLAQLSHIPVVQSCSCAPSTVNGRFPPLIRSHQRHHPYSKPAQQTAKATKEESHQEIKIEAESSSELQDQMEEVAESSLVKHYLNLDECRDEMDIVGQQVVKVHNANLIFDPFEFRLESKLQKKSAKLDGLNFDLLFLIENLSQDMLDYLPDFKSQIHQMLKSVDIKNHNLIFKLCKSLHEKYPRFLIDQTLEVSALVVDLIVFYLQHAFCHQLFKLVNLLNMVLNSAKAVENFVHTNYPRLIKQLEQMNNMSSRLTSAVGRLLLKIQFNQNLTKLNSMCSSLDLLDLEQAKCVYESIVAYTQQHLLTNDSLLFPVEPTFSNKNSLNKEIFNFFDEKNFFKNILLIWSNNNDTLFNCRTEKFMADFFLPSAFNGHSFGPIEYLCHNGPLFNSIVSACSHQSPLVPTLSRSVHFIGLFDQFMDKFGALKHHRHHIEQFGLVDSVQQINFALNEKPRSLTHLLSQPDGNFNNKYFRSLVEFFEYLIDDSLDSNLRCYAMNSITNILCTLCSSNLDWSVAAPKDYSLVKKLYKLSSHLFNNLLMTSLKPCGERNQSYFKLIDKLKLIISVLEPFYSFKDGDKNFLNYLIDSFREQIDKNVSTYLA</sequence>
<reference evidence="8 9" key="1">
    <citation type="journal article" date="2018" name="Sci. Rep.">
        <title>Genomic signatures of local adaptation to the degree of environmental predictability in rotifers.</title>
        <authorList>
            <person name="Franch-Gras L."/>
            <person name="Hahn C."/>
            <person name="Garcia-Roger E.M."/>
            <person name="Carmona M.J."/>
            <person name="Serra M."/>
            <person name="Gomez A."/>
        </authorList>
    </citation>
    <scope>NUCLEOTIDE SEQUENCE [LARGE SCALE GENOMIC DNA]</scope>
    <source>
        <strain evidence="8">HYR1</strain>
    </source>
</reference>
<dbReference type="PANTHER" id="PTHR23185:SF0">
    <property type="entry name" value="PROTEIN VIRILIZER HOMOLOG"/>
    <property type="match status" value="1"/>
</dbReference>
<accession>A0A3M7SIS8</accession>
<dbReference type="InterPro" id="IPR031801">
    <property type="entry name" value="VIR_N"/>
</dbReference>
<dbReference type="GO" id="GO:0003723">
    <property type="term" value="F:RNA binding"/>
    <property type="evidence" value="ECO:0007669"/>
    <property type="project" value="TreeGrafter"/>
</dbReference>
<dbReference type="GO" id="GO:0008380">
    <property type="term" value="P:RNA splicing"/>
    <property type="evidence" value="ECO:0007669"/>
    <property type="project" value="UniProtKB-KW"/>
</dbReference>
<organism evidence="8 9">
    <name type="scientific">Brachionus plicatilis</name>
    <name type="common">Marine rotifer</name>
    <name type="synonym">Brachionus muelleri</name>
    <dbReference type="NCBI Taxonomy" id="10195"/>
    <lineage>
        <taxon>Eukaryota</taxon>
        <taxon>Metazoa</taxon>
        <taxon>Spiralia</taxon>
        <taxon>Gnathifera</taxon>
        <taxon>Rotifera</taxon>
        <taxon>Eurotatoria</taxon>
        <taxon>Monogononta</taxon>
        <taxon>Pseudotrocha</taxon>
        <taxon>Ploima</taxon>
        <taxon>Brachionidae</taxon>
        <taxon>Brachionus</taxon>
    </lineage>
</organism>
<keyword evidence="4" id="KW-0508">mRNA splicing</keyword>
<dbReference type="Proteomes" id="UP000276133">
    <property type="component" value="Unassembled WGS sequence"/>
</dbReference>
<keyword evidence="9" id="KW-1185">Reference proteome</keyword>
<dbReference type="STRING" id="10195.A0A3M7SIS8"/>
<comment type="subcellular location">
    <subcellularLocation>
        <location evidence="1">Nucleus</location>
    </subcellularLocation>
</comment>
<evidence type="ECO:0000259" key="7">
    <source>
        <dbReference type="Pfam" id="PF15912"/>
    </source>
</evidence>
<dbReference type="GO" id="GO:0036396">
    <property type="term" value="C:RNA N6-methyladenosine methyltransferase complex"/>
    <property type="evidence" value="ECO:0007669"/>
    <property type="project" value="TreeGrafter"/>
</dbReference>
<feature type="domain" description="Virilizer N-terminal" evidence="7">
    <location>
        <begin position="7"/>
        <end position="129"/>
    </location>
</feature>
<evidence type="ECO:0000313" key="8">
    <source>
        <dbReference type="EMBL" id="RNA35438.1"/>
    </source>
</evidence>
<dbReference type="PANTHER" id="PTHR23185">
    <property type="entry name" value="PROTEIN VIRILIZER HOMOLOG"/>
    <property type="match status" value="1"/>
</dbReference>
<comment type="similarity">
    <text evidence="2">Belongs to the vir family.</text>
</comment>
<evidence type="ECO:0000256" key="3">
    <source>
        <dbReference type="ARBA" id="ARBA00022664"/>
    </source>
</evidence>
<evidence type="ECO:0000313" key="9">
    <source>
        <dbReference type="Proteomes" id="UP000276133"/>
    </source>
</evidence>
<keyword evidence="3" id="KW-0507">mRNA processing</keyword>
<keyword evidence="5" id="KW-0539">Nucleus</keyword>
<comment type="caution">
    <text evidence="8">The sequence shown here is derived from an EMBL/GenBank/DDBJ whole genome shotgun (WGS) entry which is preliminary data.</text>
</comment>
<proteinExistence type="inferred from homology"/>
<evidence type="ECO:0000256" key="1">
    <source>
        <dbReference type="ARBA" id="ARBA00004123"/>
    </source>
</evidence>
<dbReference type="InterPro" id="IPR026736">
    <property type="entry name" value="Virilizer"/>
</dbReference>
<evidence type="ECO:0000256" key="5">
    <source>
        <dbReference type="ARBA" id="ARBA00023242"/>
    </source>
</evidence>
<evidence type="ECO:0000256" key="4">
    <source>
        <dbReference type="ARBA" id="ARBA00023187"/>
    </source>
</evidence>
<feature type="non-terminal residue" evidence="8">
    <location>
        <position position="738"/>
    </location>
</feature>
<dbReference type="EMBL" id="REGN01001324">
    <property type="protein sequence ID" value="RNA35438.1"/>
    <property type="molecule type" value="Genomic_DNA"/>
</dbReference>
<dbReference type="Pfam" id="PF15912">
    <property type="entry name" value="VIR_N"/>
    <property type="match status" value="1"/>
</dbReference>
<dbReference type="AlphaFoldDB" id="A0A3M7SIS8"/>
<feature type="region of interest" description="Disordered" evidence="6">
    <location>
        <begin position="168"/>
        <end position="188"/>
    </location>
</feature>
<dbReference type="GO" id="GO:0006397">
    <property type="term" value="P:mRNA processing"/>
    <property type="evidence" value="ECO:0007669"/>
    <property type="project" value="UniProtKB-KW"/>
</dbReference>
<name>A0A3M7SIS8_BRAPC</name>
<dbReference type="GO" id="GO:0005634">
    <property type="term" value="C:nucleus"/>
    <property type="evidence" value="ECO:0007669"/>
    <property type="project" value="UniProtKB-SubCell"/>
</dbReference>